<feature type="signal peptide" evidence="1">
    <location>
        <begin position="1"/>
        <end position="20"/>
    </location>
</feature>
<gene>
    <name evidence="3" type="ORF">PZE19_17530</name>
</gene>
<dbReference type="Pfam" id="PF12697">
    <property type="entry name" value="Abhydrolase_6"/>
    <property type="match status" value="1"/>
</dbReference>
<organism evidence="3 4">
    <name type="scientific">Paludisphaera mucosa</name>
    <dbReference type="NCBI Taxonomy" id="3030827"/>
    <lineage>
        <taxon>Bacteria</taxon>
        <taxon>Pseudomonadati</taxon>
        <taxon>Planctomycetota</taxon>
        <taxon>Planctomycetia</taxon>
        <taxon>Isosphaerales</taxon>
        <taxon>Isosphaeraceae</taxon>
        <taxon>Paludisphaera</taxon>
    </lineage>
</organism>
<name>A0ABT6FDC7_9BACT</name>
<proteinExistence type="predicted"/>
<evidence type="ECO:0000256" key="1">
    <source>
        <dbReference type="SAM" id="SignalP"/>
    </source>
</evidence>
<keyword evidence="4" id="KW-1185">Reference proteome</keyword>
<dbReference type="Proteomes" id="UP001216907">
    <property type="component" value="Unassembled WGS sequence"/>
</dbReference>
<feature type="domain" description="AB hydrolase-1" evidence="2">
    <location>
        <begin position="60"/>
        <end position="323"/>
    </location>
</feature>
<accession>A0ABT6FDC7</accession>
<comment type="caution">
    <text evidence="3">The sequence shown here is derived from an EMBL/GenBank/DDBJ whole genome shotgun (WGS) entry which is preliminary data.</text>
</comment>
<protein>
    <submittedName>
        <fullName evidence="3">Alpha/beta hydrolase</fullName>
    </submittedName>
</protein>
<evidence type="ECO:0000313" key="4">
    <source>
        <dbReference type="Proteomes" id="UP001216907"/>
    </source>
</evidence>
<dbReference type="SUPFAM" id="SSF53474">
    <property type="entry name" value="alpha/beta-Hydrolases"/>
    <property type="match status" value="1"/>
</dbReference>
<dbReference type="EMBL" id="JARRAG010000002">
    <property type="protein sequence ID" value="MDG3005592.1"/>
    <property type="molecule type" value="Genomic_DNA"/>
</dbReference>
<keyword evidence="3" id="KW-0378">Hydrolase</keyword>
<feature type="chain" id="PRO_5045328893" evidence="1">
    <location>
        <begin position="21"/>
        <end position="335"/>
    </location>
</feature>
<dbReference type="RefSeq" id="WP_277861923.1">
    <property type="nucleotide sequence ID" value="NZ_JARRAG010000002.1"/>
</dbReference>
<dbReference type="InterPro" id="IPR000073">
    <property type="entry name" value="AB_hydrolase_1"/>
</dbReference>
<sequence>MNRRRWCIWIVMASVLGAGAARGDDAAGPDVDRPPAAGRLRIEPIGLSTPSRYTPGKVPVVFVHGFWVGPRTWEPMIRALEADPEIAAGHQFWTFGYATGDPLPYSAYRMRLALDEVRRRLDPDRADRALDRMVVVGHSMGGVLAKLLTVDSGDRFWRLVSAQEPDRLAGEPADVALVRETLVFRARPEVQKLVFIATPHRGGTADQEILHDVASRLVRKPDPLRNAYRRLIAANPPDFFTNSFRASLITSIDEMRWNSPMLAALNALRPASAVSMHSIIPIKNGPPGPGGDDGLIAFASAHLDGVASEMVVAAGHFCIDDSRTFAEVRRILKAR</sequence>
<reference evidence="3 4" key="1">
    <citation type="submission" date="2023-03" db="EMBL/GenBank/DDBJ databases">
        <title>Paludisphaera mucosa sp. nov. a novel planctomycete from northern fen.</title>
        <authorList>
            <person name="Ivanova A."/>
        </authorList>
    </citation>
    <scope>NUCLEOTIDE SEQUENCE [LARGE SCALE GENOMIC DNA]</scope>
    <source>
        <strain evidence="3 4">Pla2</strain>
    </source>
</reference>
<dbReference type="InterPro" id="IPR029058">
    <property type="entry name" value="AB_hydrolase_fold"/>
</dbReference>
<dbReference type="GO" id="GO:0016787">
    <property type="term" value="F:hydrolase activity"/>
    <property type="evidence" value="ECO:0007669"/>
    <property type="project" value="UniProtKB-KW"/>
</dbReference>
<evidence type="ECO:0000313" key="3">
    <source>
        <dbReference type="EMBL" id="MDG3005592.1"/>
    </source>
</evidence>
<keyword evidence="1" id="KW-0732">Signal</keyword>
<evidence type="ECO:0000259" key="2">
    <source>
        <dbReference type="Pfam" id="PF12697"/>
    </source>
</evidence>
<dbReference type="Gene3D" id="3.40.50.1820">
    <property type="entry name" value="alpha/beta hydrolase"/>
    <property type="match status" value="1"/>
</dbReference>